<dbReference type="PANTHER" id="PTHR43343:SF3">
    <property type="entry name" value="PROTEASE DO-LIKE 8, CHLOROPLASTIC"/>
    <property type="match status" value="1"/>
</dbReference>
<keyword evidence="4" id="KW-0732">Signal</keyword>
<reference evidence="5 6" key="1">
    <citation type="journal article" date="2016" name="Nat. Commun.">
        <title>Thousands of microbial genomes shed light on interconnected biogeochemical processes in an aquifer system.</title>
        <authorList>
            <person name="Anantharaman K."/>
            <person name="Brown C.T."/>
            <person name="Hug L.A."/>
            <person name="Sharon I."/>
            <person name="Castelle C.J."/>
            <person name="Probst A.J."/>
            <person name="Thomas B.C."/>
            <person name="Singh A."/>
            <person name="Wilkins M.J."/>
            <person name="Karaoz U."/>
            <person name="Brodie E.L."/>
            <person name="Williams K.H."/>
            <person name="Hubbard S.S."/>
            <person name="Banfield J.F."/>
        </authorList>
    </citation>
    <scope>NUCLEOTIDE SEQUENCE [LARGE SCALE GENOMIC DNA]</scope>
</reference>
<organism evidence="5 6">
    <name type="scientific">Candidatus Lloydbacteria bacterium RIFCSPHIGHO2_02_FULL_54_17</name>
    <dbReference type="NCBI Taxonomy" id="1798664"/>
    <lineage>
        <taxon>Bacteria</taxon>
        <taxon>Candidatus Lloydiibacteriota</taxon>
    </lineage>
</organism>
<keyword evidence="3" id="KW-0378">Hydrolase</keyword>
<dbReference type="GO" id="GO:0004252">
    <property type="term" value="F:serine-type endopeptidase activity"/>
    <property type="evidence" value="ECO:0007669"/>
    <property type="project" value="InterPro"/>
</dbReference>
<dbReference type="PRINTS" id="PR00834">
    <property type="entry name" value="PROTEASES2C"/>
</dbReference>
<comment type="similarity">
    <text evidence="1">Belongs to the peptidase S1C family.</text>
</comment>
<dbReference type="Gene3D" id="2.40.10.10">
    <property type="entry name" value="Trypsin-like serine proteases"/>
    <property type="match status" value="2"/>
</dbReference>
<feature type="chain" id="PRO_5009582575" description="Serine protease" evidence="4">
    <location>
        <begin position="25"/>
        <end position="278"/>
    </location>
</feature>
<evidence type="ECO:0000256" key="4">
    <source>
        <dbReference type="SAM" id="SignalP"/>
    </source>
</evidence>
<accession>A0A1G2DEX1</accession>
<dbReference type="PANTHER" id="PTHR43343">
    <property type="entry name" value="PEPTIDASE S12"/>
    <property type="match status" value="1"/>
</dbReference>
<dbReference type="EMBL" id="MHLO01000023">
    <property type="protein sequence ID" value="OGZ12185.1"/>
    <property type="molecule type" value="Genomic_DNA"/>
</dbReference>
<evidence type="ECO:0000256" key="3">
    <source>
        <dbReference type="ARBA" id="ARBA00022801"/>
    </source>
</evidence>
<gene>
    <name evidence="5" type="ORF">A3C93_00835</name>
</gene>
<evidence type="ECO:0008006" key="7">
    <source>
        <dbReference type="Google" id="ProtNLM"/>
    </source>
</evidence>
<evidence type="ECO:0000256" key="2">
    <source>
        <dbReference type="ARBA" id="ARBA00022670"/>
    </source>
</evidence>
<dbReference type="InterPro" id="IPR009003">
    <property type="entry name" value="Peptidase_S1_PA"/>
</dbReference>
<dbReference type="GO" id="GO:0006508">
    <property type="term" value="P:proteolysis"/>
    <property type="evidence" value="ECO:0007669"/>
    <property type="project" value="UniProtKB-KW"/>
</dbReference>
<dbReference type="Proteomes" id="UP000178636">
    <property type="component" value="Unassembled WGS sequence"/>
</dbReference>
<evidence type="ECO:0000256" key="1">
    <source>
        <dbReference type="ARBA" id="ARBA00010541"/>
    </source>
</evidence>
<evidence type="ECO:0000313" key="6">
    <source>
        <dbReference type="Proteomes" id="UP000178636"/>
    </source>
</evidence>
<dbReference type="STRING" id="1798664.A3C93_00835"/>
<dbReference type="AlphaFoldDB" id="A0A1G2DEX1"/>
<evidence type="ECO:0000313" key="5">
    <source>
        <dbReference type="EMBL" id="OGZ12185.1"/>
    </source>
</evidence>
<comment type="caution">
    <text evidence="5">The sequence shown here is derived from an EMBL/GenBank/DDBJ whole genome shotgun (WGS) entry which is preliminary data.</text>
</comment>
<feature type="signal peptide" evidence="4">
    <location>
        <begin position="1"/>
        <end position="24"/>
    </location>
</feature>
<name>A0A1G2DEX1_9BACT</name>
<sequence length="278" mass="30043">MDARRALVVLGCIALLGAAPLNIAHESAIETERDLARNHLIEEIVPAVYTLKTNFKFRKQGETTTYREANSSGTAFGVTDDGLVMTAFHVVQAPVFNGFPNPSYAPPGKWSYTDGEEATGTYTLIAKDGTKYQGEIVALEPDADLAILSIAKTAPGKKFPFIVFERDPLTYRHDGVVSIGAPFGIEFTVTSGIISNPTRVIGDRIFIQTDAMVHPGNSGGPLILLRNHRVVGVIDQIYSRANFGIGIGFAIPASVAGKFLDETLARLEKERKQPTPAQ</sequence>
<dbReference type="InterPro" id="IPR001940">
    <property type="entry name" value="Peptidase_S1C"/>
</dbReference>
<keyword evidence="2" id="KW-0645">Protease</keyword>
<dbReference type="InterPro" id="IPR043504">
    <property type="entry name" value="Peptidase_S1_PA_chymotrypsin"/>
</dbReference>
<dbReference type="Pfam" id="PF13365">
    <property type="entry name" value="Trypsin_2"/>
    <property type="match status" value="1"/>
</dbReference>
<protein>
    <recommendedName>
        <fullName evidence="7">Serine protease</fullName>
    </recommendedName>
</protein>
<dbReference type="InterPro" id="IPR051201">
    <property type="entry name" value="Chloro_Bact_Ser_Proteases"/>
</dbReference>
<dbReference type="SUPFAM" id="SSF50494">
    <property type="entry name" value="Trypsin-like serine proteases"/>
    <property type="match status" value="1"/>
</dbReference>
<proteinExistence type="inferred from homology"/>